<dbReference type="InterPro" id="IPR037198">
    <property type="entry name" value="MutL_C_sf"/>
</dbReference>
<dbReference type="Gene3D" id="3.30.1370.100">
    <property type="entry name" value="MutL, C-terminal domain, regulatory subdomain"/>
    <property type="match status" value="1"/>
</dbReference>
<dbReference type="InterPro" id="IPR042120">
    <property type="entry name" value="MutL_C_dimsub"/>
</dbReference>
<dbReference type="GO" id="GO:0016887">
    <property type="term" value="F:ATP hydrolysis activity"/>
    <property type="evidence" value="ECO:0007669"/>
    <property type="project" value="InterPro"/>
</dbReference>
<dbReference type="InterPro" id="IPR042121">
    <property type="entry name" value="MutL_C_regsub"/>
</dbReference>
<dbReference type="InterPro" id="IPR038973">
    <property type="entry name" value="MutL/Mlh/Pms-like"/>
</dbReference>
<dbReference type="GO" id="GO:0140664">
    <property type="term" value="F:ATP-dependent DNA damage sensor activity"/>
    <property type="evidence" value="ECO:0007669"/>
    <property type="project" value="InterPro"/>
</dbReference>
<dbReference type="PANTHER" id="PTHR10073">
    <property type="entry name" value="DNA MISMATCH REPAIR PROTEIN MLH, PMS, MUTL"/>
    <property type="match status" value="1"/>
</dbReference>
<dbReference type="GO" id="GO:0006298">
    <property type="term" value="P:mismatch repair"/>
    <property type="evidence" value="ECO:0007669"/>
    <property type="project" value="InterPro"/>
</dbReference>
<name>A0A9P0AFJ5_BEMTA</name>
<dbReference type="SUPFAM" id="SSF118116">
    <property type="entry name" value="DNA mismatch repair protein MutL"/>
    <property type="match status" value="1"/>
</dbReference>
<gene>
    <name evidence="2" type="ORF">BEMITA_LOCUS9355</name>
</gene>
<proteinExistence type="predicted"/>
<dbReference type="Proteomes" id="UP001152759">
    <property type="component" value="Chromosome 5"/>
</dbReference>
<dbReference type="InterPro" id="IPR014790">
    <property type="entry name" value="MutL_C"/>
</dbReference>
<reference evidence="2" key="1">
    <citation type="submission" date="2021-12" db="EMBL/GenBank/DDBJ databases">
        <authorList>
            <person name="King R."/>
        </authorList>
    </citation>
    <scope>NUCLEOTIDE SEQUENCE</scope>
</reference>
<dbReference type="GO" id="GO:0032300">
    <property type="term" value="C:mismatch repair complex"/>
    <property type="evidence" value="ECO:0007669"/>
    <property type="project" value="InterPro"/>
</dbReference>
<dbReference type="PANTHER" id="PTHR10073:SF47">
    <property type="entry name" value="DNA MISMATCH REPAIR PROTEIN MLH3"/>
    <property type="match status" value="1"/>
</dbReference>
<protein>
    <recommendedName>
        <fullName evidence="1">MutL C-terminal dimerisation domain-containing protein</fullName>
    </recommendedName>
</protein>
<dbReference type="SMART" id="SM00853">
    <property type="entry name" value="MutL_C"/>
    <property type="match status" value="1"/>
</dbReference>
<dbReference type="GO" id="GO:0005524">
    <property type="term" value="F:ATP binding"/>
    <property type="evidence" value="ECO:0007669"/>
    <property type="project" value="InterPro"/>
</dbReference>
<dbReference type="Pfam" id="PF08676">
    <property type="entry name" value="MutL_C"/>
    <property type="match status" value="1"/>
</dbReference>
<feature type="domain" description="MutL C-terminal dimerisation" evidence="1">
    <location>
        <begin position="258"/>
        <end position="419"/>
    </location>
</feature>
<dbReference type="Gene3D" id="3.30.1540.20">
    <property type="entry name" value="MutL, C-terminal domain, dimerisation subdomain"/>
    <property type="match status" value="1"/>
</dbReference>
<organism evidence="2 3">
    <name type="scientific">Bemisia tabaci</name>
    <name type="common">Sweetpotato whitefly</name>
    <name type="synonym">Aleurodes tabaci</name>
    <dbReference type="NCBI Taxonomy" id="7038"/>
    <lineage>
        <taxon>Eukaryota</taxon>
        <taxon>Metazoa</taxon>
        <taxon>Ecdysozoa</taxon>
        <taxon>Arthropoda</taxon>
        <taxon>Hexapoda</taxon>
        <taxon>Insecta</taxon>
        <taxon>Pterygota</taxon>
        <taxon>Neoptera</taxon>
        <taxon>Paraneoptera</taxon>
        <taxon>Hemiptera</taxon>
        <taxon>Sternorrhyncha</taxon>
        <taxon>Aleyrodoidea</taxon>
        <taxon>Aleyrodidae</taxon>
        <taxon>Aleyrodinae</taxon>
        <taxon>Bemisia</taxon>
    </lineage>
</organism>
<keyword evidence="3" id="KW-1185">Reference proteome</keyword>
<evidence type="ECO:0000259" key="1">
    <source>
        <dbReference type="SMART" id="SM00853"/>
    </source>
</evidence>
<evidence type="ECO:0000313" key="3">
    <source>
        <dbReference type="Proteomes" id="UP001152759"/>
    </source>
</evidence>
<dbReference type="AlphaFoldDB" id="A0A9P0AFJ5"/>
<dbReference type="EMBL" id="OU963866">
    <property type="protein sequence ID" value="CAH0390652.1"/>
    <property type="molecule type" value="Genomic_DNA"/>
</dbReference>
<sequence>MMEETLFKSDCHPSDDPLSEDINDCCRGLENMFISISGSAENMAASSNATYGFPDAQNIQTGGTVNLTSTDEIESMVSQFAEEDRTQIQQAGKIITDQESYNTNAQITRDRRTPKLIQATSIVVHATSGMSFILPSIQNALLLPETSIDSRGNPHDELVLEDNHFQFVEKQKRNFPEDADQDAFWGMLSRFDTLTSKFCTLKSKGLGNLEKGHVENESSNISLSVLSRSVLEDTLAKSMGTSRELFVFEKKLFNALEVVGQLDSKFILTILEVSKSRLIVAFDQHAVDERIRVEKLMNDYCVDFKAKVWKSVCVNPVIIMTVSTERAILCENFKSAFQKVGLVFSVNGRKLTITRIPLCLFNSAQRNNDALLDLTCSLLNEMVQSIVDLNGVYPSIPNCILSAINEEACKRAVKFGDKLTHFQCKALLEGLKTCRFPFQCAHGRPLLFPIANLNLLSD</sequence>
<evidence type="ECO:0000313" key="2">
    <source>
        <dbReference type="EMBL" id="CAH0390652.1"/>
    </source>
</evidence>
<accession>A0A9P0AFJ5</accession>